<name>A0ABN2WU21_9ACTN</name>
<evidence type="ECO:0000313" key="7">
    <source>
        <dbReference type="EMBL" id="GAA2097720.1"/>
    </source>
</evidence>
<accession>A0ABN2WU21</accession>
<evidence type="ECO:0000313" key="8">
    <source>
        <dbReference type="Proteomes" id="UP001500897"/>
    </source>
</evidence>
<reference evidence="7 8" key="1">
    <citation type="journal article" date="2019" name="Int. J. Syst. Evol. Microbiol.">
        <title>The Global Catalogue of Microorganisms (GCM) 10K type strain sequencing project: providing services to taxonomists for standard genome sequencing and annotation.</title>
        <authorList>
            <consortium name="The Broad Institute Genomics Platform"/>
            <consortium name="The Broad Institute Genome Sequencing Center for Infectious Disease"/>
            <person name="Wu L."/>
            <person name="Ma J."/>
        </authorList>
    </citation>
    <scope>NUCLEOTIDE SEQUENCE [LARGE SCALE GENOMIC DNA]</scope>
    <source>
        <strain evidence="7 8">JCM 14559</strain>
    </source>
</reference>
<evidence type="ECO:0000256" key="1">
    <source>
        <dbReference type="ARBA" id="ARBA00023015"/>
    </source>
</evidence>
<evidence type="ECO:0000256" key="5">
    <source>
        <dbReference type="SAM" id="MobiDB-lite"/>
    </source>
</evidence>
<dbReference type="NCBIfam" id="NF041196">
    <property type="entry name" value="ScbR_bind_reg"/>
    <property type="match status" value="1"/>
</dbReference>
<evidence type="ECO:0000256" key="3">
    <source>
        <dbReference type="ARBA" id="ARBA00023163"/>
    </source>
</evidence>
<sequence length="256" mass="26665">MATQDRATRTRRTILRAAAQVFEERGYQASTISEILAAAGVTKGALYFHFQSKEELARGVLAEQDMRIVIPRRPCRTQELVDMCFTHTHLLQTDPMVRAGVRLSLDQQATGIDRASAFRSWRAIVTDVLEQARAQGELLPHVLPGETATVLVGAFGGVQQMSQAMTDYQDLADQIAALLRHLLPNVVLPSVLAALDLAPDRGARVHAELAAVPVGGAVEGPAGGPGAAGGPASGPAGGAASGPAGGAAEVRPVGVG</sequence>
<dbReference type="Proteomes" id="UP001500897">
    <property type="component" value="Unassembled WGS sequence"/>
</dbReference>
<gene>
    <name evidence="7" type="ORF">GCM10009759_28080</name>
</gene>
<dbReference type="PROSITE" id="PS01081">
    <property type="entry name" value="HTH_TETR_1"/>
    <property type="match status" value="1"/>
</dbReference>
<feature type="domain" description="HTH tetR-type" evidence="6">
    <location>
        <begin position="8"/>
        <end position="68"/>
    </location>
</feature>
<feature type="compositionally biased region" description="Gly residues" evidence="5">
    <location>
        <begin position="223"/>
        <end position="245"/>
    </location>
</feature>
<evidence type="ECO:0000256" key="2">
    <source>
        <dbReference type="ARBA" id="ARBA00023125"/>
    </source>
</evidence>
<dbReference type="Gene3D" id="1.10.357.10">
    <property type="entry name" value="Tetracycline Repressor, domain 2"/>
    <property type="match status" value="1"/>
</dbReference>
<keyword evidence="8" id="KW-1185">Reference proteome</keyword>
<keyword evidence="2 4" id="KW-0238">DNA-binding</keyword>
<comment type="caution">
    <text evidence="7">The sequence shown here is derived from an EMBL/GenBank/DDBJ whole genome shotgun (WGS) entry which is preliminary data.</text>
</comment>
<keyword evidence="3" id="KW-0804">Transcription</keyword>
<feature type="DNA-binding region" description="H-T-H motif" evidence="4">
    <location>
        <begin position="31"/>
        <end position="50"/>
    </location>
</feature>
<dbReference type="InterPro" id="IPR047923">
    <property type="entry name" value="ArpA-like"/>
</dbReference>
<dbReference type="InterPro" id="IPR023772">
    <property type="entry name" value="DNA-bd_HTH_TetR-type_CS"/>
</dbReference>
<proteinExistence type="predicted"/>
<dbReference type="PRINTS" id="PR00455">
    <property type="entry name" value="HTHTETR"/>
</dbReference>
<dbReference type="InterPro" id="IPR009057">
    <property type="entry name" value="Homeodomain-like_sf"/>
</dbReference>
<dbReference type="Pfam" id="PF00440">
    <property type="entry name" value="TetR_N"/>
    <property type="match status" value="1"/>
</dbReference>
<dbReference type="PANTHER" id="PTHR30055:SF234">
    <property type="entry name" value="HTH-TYPE TRANSCRIPTIONAL REGULATOR BETI"/>
    <property type="match status" value="1"/>
</dbReference>
<keyword evidence="1" id="KW-0805">Transcription regulation</keyword>
<dbReference type="PANTHER" id="PTHR30055">
    <property type="entry name" value="HTH-TYPE TRANSCRIPTIONAL REGULATOR RUTR"/>
    <property type="match status" value="1"/>
</dbReference>
<evidence type="ECO:0000259" key="6">
    <source>
        <dbReference type="PROSITE" id="PS50977"/>
    </source>
</evidence>
<protein>
    <submittedName>
        <fullName evidence="7">ScbR family autoregulator-binding transcription factor</fullName>
    </submittedName>
</protein>
<dbReference type="SUPFAM" id="SSF46689">
    <property type="entry name" value="Homeodomain-like"/>
    <property type="match status" value="1"/>
</dbReference>
<dbReference type="SUPFAM" id="SSF48498">
    <property type="entry name" value="Tetracyclin repressor-like, C-terminal domain"/>
    <property type="match status" value="1"/>
</dbReference>
<dbReference type="InterPro" id="IPR050109">
    <property type="entry name" value="HTH-type_TetR-like_transc_reg"/>
</dbReference>
<dbReference type="RefSeq" id="WP_344552358.1">
    <property type="nucleotide sequence ID" value="NZ_BAAANS010000016.1"/>
</dbReference>
<dbReference type="InterPro" id="IPR001647">
    <property type="entry name" value="HTH_TetR"/>
</dbReference>
<dbReference type="InterPro" id="IPR036271">
    <property type="entry name" value="Tet_transcr_reg_TetR-rel_C_sf"/>
</dbReference>
<evidence type="ECO:0000256" key="4">
    <source>
        <dbReference type="PROSITE-ProRule" id="PRU00335"/>
    </source>
</evidence>
<feature type="region of interest" description="Disordered" evidence="5">
    <location>
        <begin position="223"/>
        <end position="256"/>
    </location>
</feature>
<dbReference type="PROSITE" id="PS50977">
    <property type="entry name" value="HTH_TETR_2"/>
    <property type="match status" value="1"/>
</dbReference>
<dbReference type="EMBL" id="BAAANS010000016">
    <property type="protein sequence ID" value="GAA2097720.1"/>
    <property type="molecule type" value="Genomic_DNA"/>
</dbReference>
<organism evidence="7 8">
    <name type="scientific">Kitasatospora saccharophila</name>
    <dbReference type="NCBI Taxonomy" id="407973"/>
    <lineage>
        <taxon>Bacteria</taxon>
        <taxon>Bacillati</taxon>
        <taxon>Actinomycetota</taxon>
        <taxon>Actinomycetes</taxon>
        <taxon>Kitasatosporales</taxon>
        <taxon>Streptomycetaceae</taxon>
        <taxon>Kitasatospora</taxon>
    </lineage>
</organism>